<evidence type="ECO:0000313" key="2">
    <source>
        <dbReference type="Proteomes" id="UP000434276"/>
    </source>
</evidence>
<organism evidence="1 2">
    <name type="scientific">Arabidopsis thaliana</name>
    <name type="common">Mouse-ear cress</name>
    <dbReference type="NCBI Taxonomy" id="3702"/>
    <lineage>
        <taxon>Eukaryota</taxon>
        <taxon>Viridiplantae</taxon>
        <taxon>Streptophyta</taxon>
        <taxon>Embryophyta</taxon>
        <taxon>Tracheophyta</taxon>
        <taxon>Spermatophyta</taxon>
        <taxon>Magnoliopsida</taxon>
        <taxon>eudicotyledons</taxon>
        <taxon>Gunneridae</taxon>
        <taxon>Pentapetalae</taxon>
        <taxon>rosids</taxon>
        <taxon>malvids</taxon>
        <taxon>Brassicales</taxon>
        <taxon>Brassicaceae</taxon>
        <taxon>Camelineae</taxon>
        <taxon>Arabidopsis</taxon>
    </lineage>
</organism>
<evidence type="ECO:0000313" key="1">
    <source>
        <dbReference type="EMBL" id="CAA0384369.1"/>
    </source>
</evidence>
<dbReference type="EMBL" id="CACSHJ010000089">
    <property type="protein sequence ID" value="CAA0384369.1"/>
    <property type="molecule type" value="Genomic_DNA"/>
</dbReference>
<dbReference type="OrthoDB" id="10302837at2759"/>
<reference evidence="1 2" key="1">
    <citation type="submission" date="2019-12" db="EMBL/GenBank/DDBJ databases">
        <authorList>
            <person name="Jiao W.-B."/>
            <person name="Schneeberger K."/>
        </authorList>
    </citation>
    <scope>NUCLEOTIDE SEQUENCE [LARGE SCALE GENOMIC DNA]</scope>
    <source>
        <strain evidence="2">cv. C24</strain>
    </source>
</reference>
<sequence>MDLPLEFSDIVPSESICKPSSASASSSSKGCESQNSHNRNCFKGFFKERVFVRFSKNNRIVDYRRRHFLNVLSRSDVPPSQVELALRLHLKVRLGVILRIAVRGASRSGRGILCGDVPRRFWRRLGTFPRHNPRGFLGLARDGSSTRSPRR</sequence>
<dbReference type="Proteomes" id="UP000434276">
    <property type="component" value="Unassembled WGS sequence"/>
</dbReference>
<gene>
    <name evidence="1" type="ORF">C24_LOCUS14558</name>
</gene>
<protein>
    <submittedName>
        <fullName evidence="1">Uncharacterized protein</fullName>
    </submittedName>
</protein>
<name>A0A5S9XHI1_ARATH</name>
<dbReference type="AlphaFoldDB" id="A0A5S9XHI1"/>
<proteinExistence type="predicted"/>
<accession>A0A5S9XHI1</accession>